<dbReference type="InterPro" id="IPR004695">
    <property type="entry name" value="SLAC1/Mae1/Ssu1/TehA"/>
</dbReference>
<organism evidence="6 7">
    <name type="scientific">Penicillium italicum</name>
    <name type="common">Blue mold</name>
    <dbReference type="NCBI Taxonomy" id="40296"/>
    <lineage>
        <taxon>Eukaryota</taxon>
        <taxon>Fungi</taxon>
        <taxon>Dikarya</taxon>
        <taxon>Ascomycota</taxon>
        <taxon>Pezizomycotina</taxon>
        <taxon>Eurotiomycetes</taxon>
        <taxon>Eurotiomycetidae</taxon>
        <taxon>Eurotiales</taxon>
        <taxon>Aspergillaceae</taxon>
        <taxon>Penicillium</taxon>
    </lineage>
</organism>
<dbReference type="AlphaFoldDB" id="A0A0A2KMP1"/>
<dbReference type="HOGENOM" id="CLU_2455441_0_0_1"/>
<proteinExistence type="predicted"/>
<keyword evidence="7" id="KW-1185">Reference proteome</keyword>
<evidence type="ECO:0000313" key="6">
    <source>
        <dbReference type="EMBL" id="KGO69107.1"/>
    </source>
</evidence>
<name>A0A0A2KMP1_PENIT</name>
<dbReference type="OrthoDB" id="1099at2759"/>
<evidence type="ECO:0000313" key="7">
    <source>
        <dbReference type="Proteomes" id="UP000030104"/>
    </source>
</evidence>
<keyword evidence="3 5" id="KW-1133">Transmembrane helix</keyword>
<keyword evidence="2 5" id="KW-0812">Transmembrane</keyword>
<dbReference type="GO" id="GO:0016020">
    <property type="term" value="C:membrane"/>
    <property type="evidence" value="ECO:0007669"/>
    <property type="project" value="UniProtKB-SubCell"/>
</dbReference>
<comment type="caution">
    <text evidence="6">The sequence shown here is derived from an EMBL/GenBank/DDBJ whole genome shotgun (WGS) entry which is preliminary data.</text>
</comment>
<dbReference type="Gene3D" id="1.50.10.150">
    <property type="entry name" value="Voltage-dependent anion channel"/>
    <property type="match status" value="1"/>
</dbReference>
<dbReference type="EMBL" id="JQGA01001169">
    <property type="protein sequence ID" value="KGO69107.1"/>
    <property type="molecule type" value="Genomic_DNA"/>
</dbReference>
<sequence>MGTGITSILLNTLPYNGRWLYWISIVIFCLNIFLFCDLPHNNHPALRALSENLLFDGYPPGSIPLSRNIAYGARYDCQYVLLRLRTGVG</sequence>
<dbReference type="Pfam" id="PF03595">
    <property type="entry name" value="SLAC1"/>
    <property type="match status" value="1"/>
</dbReference>
<gene>
    <name evidence="6" type="ORF">PITC_017540</name>
</gene>
<dbReference type="Proteomes" id="UP000030104">
    <property type="component" value="Unassembled WGS sequence"/>
</dbReference>
<evidence type="ECO:0000256" key="5">
    <source>
        <dbReference type="SAM" id="Phobius"/>
    </source>
</evidence>
<evidence type="ECO:0000256" key="2">
    <source>
        <dbReference type="ARBA" id="ARBA00022692"/>
    </source>
</evidence>
<dbReference type="InterPro" id="IPR038665">
    <property type="entry name" value="Voltage-dep_anion_channel_sf"/>
</dbReference>
<dbReference type="GO" id="GO:0055085">
    <property type="term" value="P:transmembrane transport"/>
    <property type="evidence" value="ECO:0007669"/>
    <property type="project" value="InterPro"/>
</dbReference>
<evidence type="ECO:0000256" key="3">
    <source>
        <dbReference type="ARBA" id="ARBA00022989"/>
    </source>
</evidence>
<accession>A0A0A2KMP1</accession>
<dbReference type="STRING" id="40296.A0A0A2KMP1"/>
<evidence type="ECO:0000256" key="1">
    <source>
        <dbReference type="ARBA" id="ARBA00004141"/>
    </source>
</evidence>
<reference evidence="6 7" key="1">
    <citation type="journal article" date="2015" name="Mol. Plant Microbe Interact.">
        <title>Genome, transcriptome, and functional analyses of Penicillium expansum provide new insights into secondary metabolism and pathogenicity.</title>
        <authorList>
            <person name="Ballester A.R."/>
            <person name="Marcet-Houben M."/>
            <person name="Levin E."/>
            <person name="Sela N."/>
            <person name="Selma-Lazaro C."/>
            <person name="Carmona L."/>
            <person name="Wisniewski M."/>
            <person name="Droby S."/>
            <person name="Gonzalez-Candelas L."/>
            <person name="Gabaldon T."/>
        </authorList>
    </citation>
    <scope>NUCLEOTIDE SEQUENCE [LARGE SCALE GENOMIC DNA]</scope>
    <source>
        <strain evidence="6 7">PHI-1</strain>
    </source>
</reference>
<keyword evidence="4 5" id="KW-0472">Membrane</keyword>
<feature type="transmembrane region" description="Helical" evidence="5">
    <location>
        <begin position="19"/>
        <end position="38"/>
    </location>
</feature>
<comment type="subcellular location">
    <subcellularLocation>
        <location evidence="1">Membrane</location>
        <topology evidence="1">Multi-pass membrane protein</topology>
    </subcellularLocation>
</comment>
<evidence type="ECO:0000256" key="4">
    <source>
        <dbReference type="ARBA" id="ARBA00023136"/>
    </source>
</evidence>
<protein>
    <submittedName>
        <fullName evidence="6">C4-dicarboxylate transporter/malic acid transport protein</fullName>
    </submittedName>
</protein>